<proteinExistence type="predicted"/>
<evidence type="ECO:0000313" key="2">
    <source>
        <dbReference type="Proteomes" id="UP000824219"/>
    </source>
</evidence>
<gene>
    <name evidence="1" type="ORF">KOW79_019100</name>
</gene>
<keyword evidence="2" id="KW-1185">Reference proteome</keyword>
<comment type="caution">
    <text evidence="1">The sequence shown here is derived from an EMBL/GenBank/DDBJ whole genome shotgun (WGS) entry which is preliminary data.</text>
</comment>
<organism evidence="1 2">
    <name type="scientific">Hemibagrus wyckioides</name>
    <dbReference type="NCBI Taxonomy" id="337641"/>
    <lineage>
        <taxon>Eukaryota</taxon>
        <taxon>Metazoa</taxon>
        <taxon>Chordata</taxon>
        <taxon>Craniata</taxon>
        <taxon>Vertebrata</taxon>
        <taxon>Euteleostomi</taxon>
        <taxon>Actinopterygii</taxon>
        <taxon>Neopterygii</taxon>
        <taxon>Teleostei</taxon>
        <taxon>Ostariophysi</taxon>
        <taxon>Siluriformes</taxon>
        <taxon>Bagridae</taxon>
        <taxon>Hemibagrus</taxon>
    </lineage>
</organism>
<dbReference type="AlphaFoldDB" id="A0A9D3SC03"/>
<dbReference type="Proteomes" id="UP000824219">
    <property type="component" value="Linkage Group LG23"/>
</dbReference>
<dbReference type="EMBL" id="JAHKSW010000023">
    <property type="protein sequence ID" value="KAG7318065.1"/>
    <property type="molecule type" value="Genomic_DNA"/>
</dbReference>
<sequence length="158" mass="17963">MPCKRCDDTAVAGQLFALRSTDLGLGPGRSSETLSINQMMVLDCQCRRLNRCSSRAQCVPFLWHHGARKMRKMRQMRFPSWSLFHSLPVELQCDLCADDGVKGSEEETEAVQPQSSVRPFFSDYGTYEPWHSNSGSRLTKNTDLINHPLNTHFIKSIK</sequence>
<protein>
    <submittedName>
        <fullName evidence="1">Uncharacterized protein</fullName>
    </submittedName>
</protein>
<reference evidence="1 2" key="1">
    <citation type="submission" date="2021-06" db="EMBL/GenBank/DDBJ databases">
        <title>Chromosome-level genome assembly of the red-tail catfish (Hemibagrus wyckioides).</title>
        <authorList>
            <person name="Shao F."/>
        </authorList>
    </citation>
    <scope>NUCLEOTIDE SEQUENCE [LARGE SCALE GENOMIC DNA]</scope>
    <source>
        <strain evidence="1">EC202008001</strain>
        <tissue evidence="1">Blood</tissue>
    </source>
</reference>
<accession>A0A9D3SC03</accession>
<name>A0A9D3SC03_9TELE</name>
<evidence type="ECO:0000313" key="1">
    <source>
        <dbReference type="EMBL" id="KAG7318065.1"/>
    </source>
</evidence>